<dbReference type="Proteomes" id="UP000192906">
    <property type="component" value="Unassembled WGS sequence"/>
</dbReference>
<evidence type="ECO:0000313" key="3">
    <source>
        <dbReference type="Proteomes" id="UP000192906"/>
    </source>
</evidence>
<feature type="transmembrane region" description="Helical" evidence="1">
    <location>
        <begin position="6"/>
        <end position="22"/>
    </location>
</feature>
<dbReference type="EMBL" id="FWZU01000004">
    <property type="protein sequence ID" value="SMF29166.1"/>
    <property type="molecule type" value="Genomic_DNA"/>
</dbReference>
<proteinExistence type="predicted"/>
<name>A0A1X7E902_9BACT</name>
<feature type="transmembrane region" description="Helical" evidence="1">
    <location>
        <begin position="340"/>
        <end position="368"/>
    </location>
</feature>
<sequence length="380" mass="41198">MKRFATPVIVTMMIIGMVALLQHEEAGRDTQPDVYELRAVATKVDDSSLINMGTARIGTQHVTAILMEGPAKGKEVVGVNQLVGQPDMDEIYSPGDTLLMAVRIHNGIPADSRTVNQYRQDWELVLFILFVLILLIYARTIGLKALFSFVASFYILWQFFIPGLLAGNNPIWLTVITLTLLTVIIITSVAGFSKVTLIATLGTLCGLLLALGLTLFFGEKLRLEGMTSPFAAMLIFSGHYTLDLRDIFYSSVILGASGAAMDIAMDITASMNEILKKRPDIGRKELIHSGINVGRMVTGTMTTTLLLAYSGGYLTMLMLFVTKGSTFTRMLNLKLVAAEIFRTLVGSVGLVMVAPITALIAGVILCGVSEKKKTHGQTAA</sequence>
<dbReference type="InterPro" id="IPR012507">
    <property type="entry name" value="YibE_F"/>
</dbReference>
<accession>A0A1X7E902</accession>
<keyword evidence="1" id="KW-0812">Transmembrane</keyword>
<evidence type="ECO:0000256" key="1">
    <source>
        <dbReference type="SAM" id="Phobius"/>
    </source>
</evidence>
<keyword evidence="3" id="KW-1185">Reference proteome</keyword>
<evidence type="ECO:0000313" key="2">
    <source>
        <dbReference type="EMBL" id="SMF29166.1"/>
    </source>
</evidence>
<dbReference type="STRING" id="1519643.SAMN06295933_2770"/>
<dbReference type="OrthoDB" id="5753718at2"/>
<keyword evidence="1" id="KW-0472">Membrane</keyword>
<feature type="transmembrane region" description="Helical" evidence="1">
    <location>
        <begin position="296"/>
        <end position="320"/>
    </location>
</feature>
<reference evidence="3" key="1">
    <citation type="submission" date="2017-04" db="EMBL/GenBank/DDBJ databases">
        <authorList>
            <person name="Varghese N."/>
            <person name="Submissions S."/>
        </authorList>
    </citation>
    <scope>NUCLEOTIDE SEQUENCE [LARGE SCALE GENOMIC DNA]</scope>
    <source>
        <strain evidence="3">K3S</strain>
    </source>
</reference>
<organism evidence="2 3">
    <name type="scientific">Desulfovibrio gilichinskyi</name>
    <dbReference type="NCBI Taxonomy" id="1519643"/>
    <lineage>
        <taxon>Bacteria</taxon>
        <taxon>Pseudomonadati</taxon>
        <taxon>Thermodesulfobacteriota</taxon>
        <taxon>Desulfovibrionia</taxon>
        <taxon>Desulfovibrionales</taxon>
        <taxon>Desulfovibrionaceae</taxon>
        <taxon>Desulfovibrio</taxon>
    </lineage>
</organism>
<protein>
    <submittedName>
        <fullName evidence="2">Uncharacterized membrane protein</fullName>
    </submittedName>
</protein>
<keyword evidence="1" id="KW-1133">Transmembrane helix</keyword>
<dbReference type="Pfam" id="PF07907">
    <property type="entry name" value="YibE_F"/>
    <property type="match status" value="1"/>
</dbReference>
<gene>
    <name evidence="2" type="ORF">SAMN06295933_2770</name>
</gene>
<feature type="transmembrane region" description="Helical" evidence="1">
    <location>
        <begin position="172"/>
        <end position="192"/>
    </location>
</feature>
<dbReference type="AlphaFoldDB" id="A0A1X7E902"/>
<feature type="transmembrane region" description="Helical" evidence="1">
    <location>
        <begin position="122"/>
        <end position="139"/>
    </location>
</feature>
<dbReference type="RefSeq" id="WP_085103181.1">
    <property type="nucleotide sequence ID" value="NZ_FWZU01000004.1"/>
</dbReference>
<feature type="transmembrane region" description="Helical" evidence="1">
    <location>
        <begin position="145"/>
        <end position="165"/>
    </location>
</feature>
<feature type="transmembrane region" description="Helical" evidence="1">
    <location>
        <begin position="198"/>
        <end position="218"/>
    </location>
</feature>
<dbReference type="PANTHER" id="PTHR41771:SF1">
    <property type="entry name" value="MEMBRANE PROTEIN"/>
    <property type="match status" value="1"/>
</dbReference>
<dbReference type="PANTHER" id="PTHR41771">
    <property type="entry name" value="MEMBRANE PROTEIN-RELATED"/>
    <property type="match status" value="1"/>
</dbReference>